<evidence type="ECO:0000313" key="2">
    <source>
        <dbReference type="EMBL" id="PUA79219.1"/>
    </source>
</evidence>
<accession>A0A2R7YTP6</accession>
<evidence type="ECO:0000313" key="3">
    <source>
        <dbReference type="Proteomes" id="UP000244867"/>
    </source>
</evidence>
<dbReference type="EMBL" id="PYXZ01000011">
    <property type="protein sequence ID" value="PUA79219.1"/>
    <property type="molecule type" value="Genomic_DNA"/>
</dbReference>
<feature type="compositionally biased region" description="Basic and acidic residues" evidence="1">
    <location>
        <begin position="1"/>
        <end position="15"/>
    </location>
</feature>
<organism evidence="2 3">
    <name type="scientific">Nocardioides currus</name>
    <dbReference type="NCBI Taxonomy" id="2133958"/>
    <lineage>
        <taxon>Bacteria</taxon>
        <taxon>Bacillati</taxon>
        <taxon>Actinomycetota</taxon>
        <taxon>Actinomycetes</taxon>
        <taxon>Propionibacteriales</taxon>
        <taxon>Nocardioidaceae</taxon>
        <taxon>Nocardioides</taxon>
    </lineage>
</organism>
<name>A0A2R7YTP6_9ACTN</name>
<comment type="caution">
    <text evidence="2">The sequence shown here is derived from an EMBL/GenBank/DDBJ whole genome shotgun (WGS) entry which is preliminary data.</text>
</comment>
<proteinExistence type="predicted"/>
<gene>
    <name evidence="2" type="ORF">C7S10_19485</name>
</gene>
<feature type="region of interest" description="Disordered" evidence="1">
    <location>
        <begin position="1"/>
        <end position="31"/>
    </location>
</feature>
<evidence type="ECO:0000256" key="1">
    <source>
        <dbReference type="SAM" id="MobiDB-lite"/>
    </source>
</evidence>
<sequence>MSEHDEQVSPDEHAPAHPAAEEPADVPTTGVAAVDEVLAAVARLEGRPVEEHVAVFEQAHERLRRALDPGHG</sequence>
<reference evidence="2 3" key="1">
    <citation type="submission" date="2018-03" db="EMBL/GenBank/DDBJ databases">
        <authorList>
            <person name="Keele B.F."/>
        </authorList>
    </citation>
    <scope>NUCLEOTIDE SEQUENCE [LARGE SCALE GENOMIC DNA]</scope>
    <source>
        <strain evidence="2 3">IB-3</strain>
    </source>
</reference>
<dbReference type="RefSeq" id="WP_108346150.1">
    <property type="nucleotide sequence ID" value="NZ_PYXZ01000011.1"/>
</dbReference>
<keyword evidence="3" id="KW-1185">Reference proteome</keyword>
<dbReference type="AlphaFoldDB" id="A0A2R7YTP6"/>
<dbReference type="Proteomes" id="UP000244867">
    <property type="component" value="Unassembled WGS sequence"/>
</dbReference>
<protein>
    <submittedName>
        <fullName evidence="2">Uncharacterized protein</fullName>
    </submittedName>
</protein>